<evidence type="ECO:0000313" key="3">
    <source>
        <dbReference type="Proteomes" id="UP001310022"/>
    </source>
</evidence>
<name>A0AAN5ALI0_9BACT</name>
<protein>
    <submittedName>
        <fullName evidence="2">DUF4386 domain-containing protein</fullName>
    </submittedName>
</protein>
<proteinExistence type="predicted"/>
<dbReference type="InterPro" id="IPR025495">
    <property type="entry name" value="DUF4386"/>
</dbReference>
<reference evidence="2 3" key="1">
    <citation type="submission" date="2021-12" db="EMBL/GenBank/DDBJ databases">
        <title>Genome sequencing of bacteria with rrn-lacking chromosome and rrn-plasmid.</title>
        <authorList>
            <person name="Anda M."/>
            <person name="Iwasaki W."/>
        </authorList>
    </citation>
    <scope>NUCLEOTIDE SEQUENCE [LARGE SCALE GENOMIC DNA]</scope>
    <source>
        <strain evidence="2 3">NBRC 15940</strain>
    </source>
</reference>
<feature type="transmembrane region" description="Helical" evidence="1">
    <location>
        <begin position="20"/>
        <end position="39"/>
    </location>
</feature>
<sequence>MKTKATPIMKTNIKLLRILYPIWMIIGIASIVIIPESLAKSEPIRYLSEHLLIFRLGILGRLITQLLFIIIPFLLFRLFEKVNQPQALLMIAFAYLSIPLTIYNETHQLILPEVWNQPAIFYQHLLLYQQGQTLTELFWGLWLFPLGRLTQLSEQFPNWITGALWLGGCGYLIGGISNLLFPGLPYIYSISEVLSMGELIFILWIMIKGLKPITPSFEADFSNDLKTPA</sequence>
<keyword evidence="1" id="KW-0812">Transmembrane</keyword>
<feature type="transmembrane region" description="Helical" evidence="1">
    <location>
        <begin position="51"/>
        <end position="75"/>
    </location>
</feature>
<keyword evidence="1" id="KW-1133">Transmembrane helix</keyword>
<dbReference type="Pfam" id="PF14329">
    <property type="entry name" value="DUF4386"/>
    <property type="match status" value="1"/>
</dbReference>
<dbReference type="RefSeq" id="WP_338238080.1">
    <property type="nucleotide sequence ID" value="NZ_BQKE01000002.1"/>
</dbReference>
<dbReference type="EMBL" id="BQKE01000002">
    <property type="protein sequence ID" value="GJM62847.1"/>
    <property type="molecule type" value="Genomic_DNA"/>
</dbReference>
<dbReference type="AlphaFoldDB" id="A0AAN5ALI0"/>
<keyword evidence="3" id="KW-1185">Reference proteome</keyword>
<feature type="transmembrane region" description="Helical" evidence="1">
    <location>
        <begin position="186"/>
        <end position="207"/>
    </location>
</feature>
<evidence type="ECO:0000256" key="1">
    <source>
        <dbReference type="SAM" id="Phobius"/>
    </source>
</evidence>
<organism evidence="2 3">
    <name type="scientific">Persicobacter diffluens</name>
    <dbReference type="NCBI Taxonomy" id="981"/>
    <lineage>
        <taxon>Bacteria</taxon>
        <taxon>Pseudomonadati</taxon>
        <taxon>Bacteroidota</taxon>
        <taxon>Cytophagia</taxon>
        <taxon>Cytophagales</taxon>
        <taxon>Persicobacteraceae</taxon>
        <taxon>Persicobacter</taxon>
    </lineage>
</organism>
<keyword evidence="1" id="KW-0472">Membrane</keyword>
<dbReference type="Proteomes" id="UP001310022">
    <property type="component" value="Unassembled WGS sequence"/>
</dbReference>
<evidence type="ECO:0000313" key="2">
    <source>
        <dbReference type="EMBL" id="GJM62847.1"/>
    </source>
</evidence>
<gene>
    <name evidence="2" type="ORF">PEDI_33990</name>
</gene>
<comment type="caution">
    <text evidence="2">The sequence shown here is derived from an EMBL/GenBank/DDBJ whole genome shotgun (WGS) entry which is preliminary data.</text>
</comment>
<feature type="transmembrane region" description="Helical" evidence="1">
    <location>
        <begin position="87"/>
        <end position="105"/>
    </location>
</feature>
<feature type="transmembrane region" description="Helical" evidence="1">
    <location>
        <begin position="156"/>
        <end position="180"/>
    </location>
</feature>
<accession>A0AAN5ALI0</accession>